<proteinExistence type="predicted"/>
<dbReference type="Pfam" id="PF12686">
    <property type="entry name" value="DUF3800"/>
    <property type="match status" value="1"/>
</dbReference>
<dbReference type="EMBL" id="CP139779">
    <property type="protein sequence ID" value="WQB69029.1"/>
    <property type="molecule type" value="Genomic_DNA"/>
</dbReference>
<dbReference type="Proteomes" id="UP001324533">
    <property type="component" value="Chromosome"/>
</dbReference>
<organism evidence="1 2">
    <name type="scientific">Microbacterium invictum</name>
    <dbReference type="NCBI Taxonomy" id="515415"/>
    <lineage>
        <taxon>Bacteria</taxon>
        <taxon>Bacillati</taxon>
        <taxon>Actinomycetota</taxon>
        <taxon>Actinomycetes</taxon>
        <taxon>Micrococcales</taxon>
        <taxon>Microbacteriaceae</taxon>
        <taxon>Microbacterium</taxon>
    </lineage>
</organism>
<keyword evidence="2" id="KW-1185">Reference proteome</keyword>
<gene>
    <name evidence="1" type="ORF">T9R20_09925</name>
</gene>
<dbReference type="InterPro" id="IPR024524">
    <property type="entry name" value="DUF3800"/>
</dbReference>
<name>A0ABZ0V6F0_9MICO</name>
<accession>A0ABZ0V6F0</accession>
<evidence type="ECO:0000313" key="1">
    <source>
        <dbReference type="EMBL" id="WQB69029.1"/>
    </source>
</evidence>
<dbReference type="RefSeq" id="WP_322409155.1">
    <property type="nucleotide sequence ID" value="NZ_CP139779.1"/>
</dbReference>
<reference evidence="1 2" key="1">
    <citation type="submission" date="2023-06" db="EMBL/GenBank/DDBJ databases">
        <title>Rock-solubilizing bacteria, Microbacterium invictum, promotes re-establishment of vegetation in rocky wasteland by accelerating rock bio-weathering and reshaping soil bacterial community.</title>
        <authorList>
            <person name="Liu C."/>
        </authorList>
    </citation>
    <scope>NUCLEOTIDE SEQUENCE [LARGE SCALE GENOMIC DNA]</scope>
    <source>
        <strain evidence="1 2">X-18</strain>
    </source>
</reference>
<sequence length="216" mass="24566">MAVIYLYADETGNLDYAQHPTGNESGFFGFGTAMFRDEHGDAIWRGHELRTRLAAHGLQVPRGFHAKDDSVATRNEVFAVIRELSPRFDTTFLLKSNAYASVRDRGQMYLYKLAWFLHIKEVIRQTSNPNDRVIIIAGSFGTNERASRAREAIRDVCDQLNRRVTLCVWDASTSWGLQVADYGLWGTHRYLVGKGGAWFEESVRPSLQSTFTPWGR</sequence>
<protein>
    <submittedName>
        <fullName evidence="1">DUF3800 domain-containing protein</fullName>
    </submittedName>
</protein>
<evidence type="ECO:0000313" key="2">
    <source>
        <dbReference type="Proteomes" id="UP001324533"/>
    </source>
</evidence>